<accession>A0A7S9LN12</accession>
<evidence type="ECO:0000313" key="1">
    <source>
        <dbReference type="EMBL" id="QPH52094.1"/>
    </source>
</evidence>
<protein>
    <submittedName>
        <fullName evidence="1">Uncharacterized protein</fullName>
    </submittedName>
</protein>
<dbReference type="RefSeq" id="WP_196110788.1">
    <property type="nucleotide sequence ID" value="NZ_CP064945.1"/>
</dbReference>
<keyword evidence="1" id="KW-0614">Plasmid</keyword>
<gene>
    <name evidence="1" type="ORF">IZU98_24770</name>
</gene>
<name>A0A7S9LN12_9PSED</name>
<geneLocation type="plasmid" evidence="1 2">
    <name>pVIM-24-ZDHY414</name>
</geneLocation>
<dbReference type="EMBL" id="CP064948">
    <property type="protein sequence ID" value="QPH52094.1"/>
    <property type="molecule type" value="Genomic_DNA"/>
</dbReference>
<dbReference type="AlphaFoldDB" id="A0A7S9LN12"/>
<dbReference type="Proteomes" id="UP000594430">
    <property type="component" value="Plasmid pVIM-24-ZDHY414"/>
</dbReference>
<sequence>MSEIVMSLELDAPATEALKNYRLAKANFESCEHSSEEGDGLYLALEDSAKVLASHVEARAAETPTAPAAIQSDVGPSWCTFLPDVEQWATDIALLAAAELRGPVEAILWPYRENGTSGSEMLSLDLAGREGGDFTVTFGTGRVSATEYQFDNLGASCFEVPDMTEAMSMAAALVGKLSATFTLKNRALR</sequence>
<proteinExistence type="predicted"/>
<organism evidence="1 2">
    <name type="scientific">Pseudomonas fulva</name>
    <dbReference type="NCBI Taxonomy" id="47880"/>
    <lineage>
        <taxon>Bacteria</taxon>
        <taxon>Pseudomonadati</taxon>
        <taxon>Pseudomonadota</taxon>
        <taxon>Gammaproteobacteria</taxon>
        <taxon>Pseudomonadales</taxon>
        <taxon>Pseudomonadaceae</taxon>
        <taxon>Pseudomonas</taxon>
    </lineage>
</organism>
<reference evidence="1 2" key="1">
    <citation type="submission" date="2020-11" db="EMBL/GenBank/DDBJ databases">
        <title>Pseudomonas fulva producing VIM-24.</title>
        <authorList>
            <person name="Liu S."/>
        </authorList>
    </citation>
    <scope>NUCLEOTIDE SEQUENCE [LARGE SCALE GENOMIC DNA]</scope>
    <source>
        <strain evidence="1 2">ZDHY414</strain>
        <plasmid evidence="1 2">pVIM-24-ZDHY414</plasmid>
    </source>
</reference>
<evidence type="ECO:0000313" key="2">
    <source>
        <dbReference type="Proteomes" id="UP000594430"/>
    </source>
</evidence>